<dbReference type="GO" id="GO:0018666">
    <property type="term" value="F:2,4-dichlorophenol 6-monooxygenase activity"/>
    <property type="evidence" value="ECO:0007669"/>
    <property type="project" value="UniProtKB-EC"/>
</dbReference>
<evidence type="ECO:0000256" key="3">
    <source>
        <dbReference type="ARBA" id="ARBA00022827"/>
    </source>
</evidence>
<protein>
    <submittedName>
        <fullName evidence="6">2,4-dichlorophenol 6-monooxygenase</fullName>
        <ecNumber evidence="6">1.14.13.20</ecNumber>
    </submittedName>
</protein>
<dbReference type="EC" id="1.14.13.20" evidence="6"/>
<comment type="cofactor">
    <cofactor evidence="1">
        <name>FAD</name>
        <dbReference type="ChEBI" id="CHEBI:57692"/>
    </cofactor>
</comment>
<keyword evidence="6" id="KW-0560">Oxidoreductase</keyword>
<dbReference type="InterPro" id="IPR002938">
    <property type="entry name" value="FAD-bd"/>
</dbReference>
<dbReference type="NCBIfam" id="NF004780">
    <property type="entry name" value="PRK06126.1"/>
    <property type="match status" value="1"/>
</dbReference>
<keyword evidence="2" id="KW-0285">Flavoprotein</keyword>
<accession>A0A6S7A1Y4</accession>
<dbReference type="GO" id="GO:0071949">
    <property type="term" value="F:FAD binding"/>
    <property type="evidence" value="ECO:0007669"/>
    <property type="project" value="InterPro"/>
</dbReference>
<feature type="domain" description="FAD-binding" evidence="5">
    <location>
        <begin position="5"/>
        <end position="358"/>
    </location>
</feature>
<dbReference type="PRINTS" id="PR00420">
    <property type="entry name" value="RNGMNOXGNASE"/>
</dbReference>
<dbReference type="Proteomes" id="UP000494111">
    <property type="component" value="Unassembled WGS sequence"/>
</dbReference>
<dbReference type="EMBL" id="CADIJO010000009">
    <property type="protein sequence ID" value="CAB3708542.1"/>
    <property type="molecule type" value="Genomic_DNA"/>
</dbReference>
<dbReference type="InterPro" id="IPR050641">
    <property type="entry name" value="RIFMO-like"/>
</dbReference>
<dbReference type="Gene3D" id="3.30.9.10">
    <property type="entry name" value="D-Amino Acid Oxidase, subunit A, domain 2"/>
    <property type="match status" value="1"/>
</dbReference>
<dbReference type="AlphaFoldDB" id="A0A6S7A1Y4"/>
<evidence type="ECO:0000259" key="5">
    <source>
        <dbReference type="Pfam" id="PF01494"/>
    </source>
</evidence>
<dbReference type="SUPFAM" id="SSF51905">
    <property type="entry name" value="FAD/NAD(P)-binding domain"/>
    <property type="match status" value="1"/>
</dbReference>
<evidence type="ECO:0000313" key="7">
    <source>
        <dbReference type="Proteomes" id="UP000494111"/>
    </source>
</evidence>
<sequence length="540" mass="59175">MTSTYPVIIVGAGPVGLALALDLGWRGIPSLVLEKGDGAVAHPRTGLIAVRTMEFFRRWGMADRLRDCGFPKDYALSIEFCTSLQGHTLERDDYPSMAQMPTPAWTPEKKQRCPQQWMDPILKQELRRQGQAELRLHTEVTGFEDTGDDVIVTARDHARGEPVTFRGRYLVGCDGAGSVVRRQLDIPMVGNAHINYSMSILFACPGLLGLCRRDAAERFLLIGPEGTWGNLTVIDGDALWRLTVYGTADKFDLEHFDAAAYVRRALGETPGAAIPFTIQSVLPWKRTELVAQRYQMGRALLAGDAVHTMSPTGGMGMNTGMGDAVDLGWKLDAMLRGWGGASLLASYGLERRPIAVRNAAYSTRNFQTWTSAPRYDRVLEDDPQAHAQRRLIGADLKRATTTEWQSWGLQVGYRYENSPICIPDGTPPTPDDYSRYQPTSRPGARAPHAWLDAGRSTLDLYGRGYALLAFAGAHTGCVASLHSAAACRGVPLAVTPIADESIHELYEAPLVLVRPDGHVAWRGAHVDNAPMIIDIARGAL</sequence>
<dbReference type="PANTHER" id="PTHR43004:SF19">
    <property type="entry name" value="BINDING MONOOXYGENASE, PUTATIVE (JCVI)-RELATED"/>
    <property type="match status" value="1"/>
</dbReference>
<keyword evidence="6" id="KW-0503">Monooxygenase</keyword>
<dbReference type="InterPro" id="IPR036188">
    <property type="entry name" value="FAD/NAD-bd_sf"/>
</dbReference>
<evidence type="ECO:0000256" key="1">
    <source>
        <dbReference type="ARBA" id="ARBA00001974"/>
    </source>
</evidence>
<evidence type="ECO:0000256" key="4">
    <source>
        <dbReference type="SAM" id="MobiDB-lite"/>
    </source>
</evidence>
<dbReference type="Pfam" id="PF21274">
    <property type="entry name" value="Rng_hyd_C"/>
    <property type="match status" value="1"/>
</dbReference>
<feature type="region of interest" description="Disordered" evidence="4">
    <location>
        <begin position="424"/>
        <end position="447"/>
    </location>
</feature>
<gene>
    <name evidence="6" type="primary">tfdB</name>
    <name evidence="6" type="ORF">LMG3458_03077</name>
</gene>
<evidence type="ECO:0000256" key="2">
    <source>
        <dbReference type="ARBA" id="ARBA00022630"/>
    </source>
</evidence>
<reference evidence="6 7" key="1">
    <citation type="submission" date="2020-04" db="EMBL/GenBank/DDBJ databases">
        <authorList>
            <person name="De Canck E."/>
        </authorList>
    </citation>
    <scope>NUCLEOTIDE SEQUENCE [LARGE SCALE GENOMIC DNA]</scope>
    <source>
        <strain evidence="6 7">LMG 3458</strain>
    </source>
</reference>
<proteinExistence type="predicted"/>
<organism evidence="6 7">
    <name type="scientific">Achromobacter deleyi</name>
    <dbReference type="NCBI Taxonomy" id="1353891"/>
    <lineage>
        <taxon>Bacteria</taxon>
        <taxon>Pseudomonadati</taxon>
        <taxon>Pseudomonadota</taxon>
        <taxon>Betaproteobacteria</taxon>
        <taxon>Burkholderiales</taxon>
        <taxon>Alcaligenaceae</taxon>
        <taxon>Achromobacter</taxon>
    </lineage>
</organism>
<dbReference type="PANTHER" id="PTHR43004">
    <property type="entry name" value="TRK SYSTEM POTASSIUM UPTAKE PROTEIN"/>
    <property type="match status" value="1"/>
</dbReference>
<dbReference type="RefSeq" id="WP_175192904.1">
    <property type="nucleotide sequence ID" value="NZ_CADIJO010000009.1"/>
</dbReference>
<dbReference type="Pfam" id="PF01494">
    <property type="entry name" value="FAD_binding_3"/>
    <property type="match status" value="1"/>
</dbReference>
<name>A0A6S7A1Y4_9BURK</name>
<evidence type="ECO:0000313" key="6">
    <source>
        <dbReference type="EMBL" id="CAB3708542.1"/>
    </source>
</evidence>
<keyword evidence="3" id="KW-0274">FAD</keyword>
<dbReference type="Gene3D" id="3.40.30.120">
    <property type="match status" value="1"/>
</dbReference>
<dbReference type="Gene3D" id="3.50.50.60">
    <property type="entry name" value="FAD/NAD(P)-binding domain"/>
    <property type="match status" value="1"/>
</dbReference>